<dbReference type="GO" id="GO:0005829">
    <property type="term" value="C:cytosol"/>
    <property type="evidence" value="ECO:0007669"/>
    <property type="project" value="TreeGrafter"/>
</dbReference>
<proteinExistence type="inferred from homology"/>
<dbReference type="PATRIC" id="fig|29423.5.peg.2354"/>
<dbReference type="InterPro" id="IPR012893">
    <property type="entry name" value="HipA-like_C"/>
</dbReference>
<dbReference type="PANTHER" id="PTHR37419">
    <property type="entry name" value="SERINE/THREONINE-PROTEIN KINASE TOXIN HIPA"/>
    <property type="match status" value="1"/>
</dbReference>
<gene>
    <name evidence="5" type="ORF">Loak_2242</name>
</gene>
<feature type="domain" description="HipA-like C-terminal" evidence="4">
    <location>
        <begin position="2"/>
        <end position="142"/>
    </location>
</feature>
<dbReference type="EMBL" id="LNYP01000031">
    <property type="protein sequence ID" value="KTD37106.1"/>
    <property type="molecule type" value="Genomic_DNA"/>
</dbReference>
<evidence type="ECO:0000256" key="1">
    <source>
        <dbReference type="ARBA" id="ARBA00010164"/>
    </source>
</evidence>
<keyword evidence="3" id="KW-0418">Kinase</keyword>
<evidence type="ECO:0000313" key="5">
    <source>
        <dbReference type="EMBL" id="KTD37106.1"/>
    </source>
</evidence>
<dbReference type="Gene3D" id="1.10.1070.20">
    <property type="match status" value="1"/>
</dbReference>
<dbReference type="Proteomes" id="UP000054858">
    <property type="component" value="Unassembled WGS sequence"/>
</dbReference>
<name>A0A0W0WXR7_9GAMM</name>
<dbReference type="PANTHER" id="PTHR37419:SF1">
    <property type="entry name" value="SERINE_THREONINE-PROTEIN KINASE TOXIN HIPA"/>
    <property type="match status" value="1"/>
</dbReference>
<organism evidence="5 6">
    <name type="scientific">Legionella oakridgensis</name>
    <dbReference type="NCBI Taxonomy" id="29423"/>
    <lineage>
        <taxon>Bacteria</taxon>
        <taxon>Pseudomonadati</taxon>
        <taxon>Pseudomonadota</taxon>
        <taxon>Gammaproteobacteria</taxon>
        <taxon>Legionellales</taxon>
        <taxon>Legionellaceae</taxon>
        <taxon>Legionella</taxon>
    </lineage>
</organism>
<comment type="caution">
    <text evidence="5">The sequence shown here is derived from an EMBL/GenBank/DDBJ whole genome shotgun (WGS) entry which is preliminary data.</text>
</comment>
<accession>A0A0W0WXR7</accession>
<evidence type="ECO:0000256" key="3">
    <source>
        <dbReference type="ARBA" id="ARBA00022777"/>
    </source>
</evidence>
<reference evidence="5 6" key="1">
    <citation type="submission" date="2015-11" db="EMBL/GenBank/DDBJ databases">
        <title>Genomic analysis of 38 Legionella species identifies large and diverse effector repertoires.</title>
        <authorList>
            <person name="Burstein D."/>
            <person name="Amaro F."/>
            <person name="Zusman T."/>
            <person name="Lifshitz Z."/>
            <person name="Cohen O."/>
            <person name="Gilbert J.A."/>
            <person name="Pupko T."/>
            <person name="Shuman H.A."/>
            <person name="Segal G."/>
        </authorList>
    </citation>
    <scope>NUCLEOTIDE SEQUENCE [LARGE SCALE GENOMIC DNA]</scope>
    <source>
        <strain evidence="5 6">Oak Ridge-10</strain>
    </source>
</reference>
<protein>
    <recommendedName>
        <fullName evidence="4">HipA-like C-terminal domain-containing protein</fullName>
    </recommendedName>
</protein>
<sequence>MGVSYNLKYQSDGGPGIKDIMNLLLGSANAIEDRDMFYRAQIFFWLIAGIDGHAKNFSLFIEPEGNYRLTPLYDIMSAYPLINKKQLQSQKIKMAMALKGKNNHYLWHTIQGRDFRETAKTINYSIYRAERILNEMLEKTDSVIEEVAKKLPAAFPHHISDAILSGLKKAKQKLRN</sequence>
<evidence type="ECO:0000313" key="6">
    <source>
        <dbReference type="Proteomes" id="UP000054858"/>
    </source>
</evidence>
<dbReference type="AlphaFoldDB" id="A0A0W0WXR7"/>
<evidence type="ECO:0000256" key="2">
    <source>
        <dbReference type="ARBA" id="ARBA00022679"/>
    </source>
</evidence>
<dbReference type="Pfam" id="PF07804">
    <property type="entry name" value="HipA_C"/>
    <property type="match status" value="1"/>
</dbReference>
<evidence type="ECO:0000259" key="4">
    <source>
        <dbReference type="Pfam" id="PF07804"/>
    </source>
</evidence>
<comment type="similarity">
    <text evidence="1">Belongs to the HipA Ser/Thr kinase family.</text>
</comment>
<dbReference type="InterPro" id="IPR052028">
    <property type="entry name" value="HipA_Ser/Thr_kinase"/>
</dbReference>
<keyword evidence="2" id="KW-0808">Transferase</keyword>
<dbReference type="GO" id="GO:0004674">
    <property type="term" value="F:protein serine/threonine kinase activity"/>
    <property type="evidence" value="ECO:0007669"/>
    <property type="project" value="TreeGrafter"/>
</dbReference>